<dbReference type="GO" id="GO:0008240">
    <property type="term" value="F:tripeptidyl-peptidase activity"/>
    <property type="evidence" value="ECO:0007669"/>
    <property type="project" value="TreeGrafter"/>
</dbReference>
<dbReference type="Pfam" id="PF16640">
    <property type="entry name" value="Big_3_5"/>
    <property type="match status" value="6"/>
</dbReference>
<dbReference type="InterPro" id="IPR050819">
    <property type="entry name" value="Tripeptidyl-peptidase_I"/>
</dbReference>
<organism evidence="11 12">
    <name type="scientific">Granulicella mallensis</name>
    <dbReference type="NCBI Taxonomy" id="940614"/>
    <lineage>
        <taxon>Bacteria</taxon>
        <taxon>Pseudomonadati</taxon>
        <taxon>Acidobacteriota</taxon>
        <taxon>Terriglobia</taxon>
        <taxon>Terriglobales</taxon>
        <taxon>Acidobacteriaceae</taxon>
        <taxon>Granulicella</taxon>
    </lineage>
</organism>
<dbReference type="InterPro" id="IPR032109">
    <property type="entry name" value="Big_3_5"/>
</dbReference>
<evidence type="ECO:0000256" key="3">
    <source>
        <dbReference type="ARBA" id="ARBA00022723"/>
    </source>
</evidence>
<accession>A0A7W7ZTU9</accession>
<keyword evidence="4" id="KW-0378">Hydrolase</keyword>
<keyword evidence="7" id="KW-0865">Zymogen</keyword>
<keyword evidence="8" id="KW-0812">Transmembrane</keyword>
<proteinExistence type="predicted"/>
<evidence type="ECO:0000313" key="12">
    <source>
        <dbReference type="Proteomes" id="UP000584867"/>
    </source>
</evidence>
<feature type="transmembrane region" description="Helical" evidence="8">
    <location>
        <begin position="1358"/>
        <end position="1378"/>
    </location>
</feature>
<evidence type="ECO:0000256" key="9">
    <source>
        <dbReference type="SAM" id="SignalP"/>
    </source>
</evidence>
<evidence type="ECO:0000256" key="1">
    <source>
        <dbReference type="ARBA" id="ARBA00001913"/>
    </source>
</evidence>
<dbReference type="PANTHER" id="PTHR14218">
    <property type="entry name" value="PROTEASE S8 TRIPEPTIDYL PEPTIDASE I CLN2"/>
    <property type="match status" value="1"/>
</dbReference>
<keyword evidence="8" id="KW-0472">Membrane</keyword>
<evidence type="ECO:0000256" key="7">
    <source>
        <dbReference type="ARBA" id="ARBA00023145"/>
    </source>
</evidence>
<keyword evidence="2 11" id="KW-0645">Protease</keyword>
<keyword evidence="9" id="KW-0732">Signal</keyword>
<evidence type="ECO:0000256" key="5">
    <source>
        <dbReference type="ARBA" id="ARBA00022825"/>
    </source>
</evidence>
<dbReference type="CDD" id="cd11377">
    <property type="entry name" value="Pro-peptidase_S53"/>
    <property type="match status" value="1"/>
</dbReference>
<evidence type="ECO:0000256" key="2">
    <source>
        <dbReference type="ARBA" id="ARBA00022670"/>
    </source>
</evidence>
<keyword evidence="6" id="KW-0106">Calcium</keyword>
<sequence>MSFFRLRRFGSTLLTLCSLTFLPVHAQVANQITKPVNVAVRHTFTNTVPAQVRAASDLGKVSTNLPMQDMVMLLKGNAMQSAALTQFIADAHNPKSPNYRQWLTPAEFGARFGASNQDVQMVSNWLSSNGFSVTAVARGKNWIRFSGQAAQVEQAFGTEMHQFSVAGKTYHSNSTEISIPDALSPVVSGLISLNDFVKPSLHTTPAKVMRGQNGRLQRVAGSTPAGVKTDGGDSALLVQPNFTSQGTPEEVLFAPGDFSRVYNTLPLISAGTDGTGVSIAIVGRSDISLSDVESFRTIFGLPFNDPTIINANADPGVVPGDDEEAILDLEWSGAVAPKAKINYVVGGSTNTTDGVDISASYIVDNVTAPIMSVSFGACEAEISPTESDFYNSLWAQAAAEGITVFVSSGDAGSSECDIPNEYIATNYGLGVSGLASTPYNVAVGGTEFAEPNINTFWNTTLNPDLSSAKGYVPEAVWNESCNPNLPIGPDNCYFDPTAEGTYAGAGGASNCSQHPDGASPNILTGLYACSGGYPKPSWQTGKGVPTDGARDLPDVSLAAAQAHDGFLICYDGSCQYTTNPDGSITLDSATIIGGTSAASPSMAGIMALVEQKNGSFQGQANYKLYQLAAAQPSSLDCNSSDATDPTQSNACVFHDVTAGSNALSCLLRNKGDCSVPVAGSTSYGILDGNSAGAGYDLASGLGSINAANLVSAWGNATTAASNTSLTVSPLTFAHGAKVQVTSVVTPATGSGTPTGTVILKASNSTTGPVETGTLTSGTYSASVNDLPGGTYNLTANYGGDGSYSPSVSSPVSLTVTPEASTLTPTSLAPSRFFILGRQPILPTTSVALGTNFFLQVAIAGASGMGVPTGTVALSDGTKTFGTYPVSGGQIYVTCGPNTECDYPIGTYTFTATYSGDSSFNASKVTFPAFNITKGSIFYSVGVSNQLPSAGSIVIASVYFGFDPAVVPTGTVTLNRQDTGATLGTGTINSSGVATIHFAAPAGTYFVTASWPGDTNYISGGLSSYPEIITSGSGTTGSITTLVSAATKATLGQRTSFTITVKPAQAKSGAPTPTGTITLYTPTGQAANPVNLTGGTVITFYEWDLAGSQSVYAVYSGDNTYAGSSSPLAALTVSKATPTLSLTSIASYVAVGAQTSVTGSLLSSLSGTNAVAPSGSIQFYDSVGGATATAIGNPQALNTGNGNAIVATLAPVLTAGVHTVTAVYSGDANWATVTSKPVTLTVTTPDFTSVATPNPLTLGAGTNRALSIATTSILGYIGTVNVGCGGTLPVGVTCTSTTIQSGATGIITLSSVAPGTTTAPTTAAMSHAGWLAIPGGIGFAGLLLLILPRSRRRLHQLPLAMLVLSVALAATLVGCGGTPPAKTGTTPPPTTPPAAQATTIELTSSSSKAASGSKVQLSAIVSADDPLTGTITFYDGTTALGSPVTVTKGQATLSISTLTIGTHPLTAVYSGDTNNLKSTSSDVLQQTITGQFMLTVNTTSGTLSHSITVPATLQ</sequence>
<name>A0A7W7ZTU9_9BACT</name>
<comment type="caution">
    <text evidence="11">The sequence shown here is derived from an EMBL/GenBank/DDBJ whole genome shotgun (WGS) entry which is preliminary data.</text>
</comment>
<dbReference type="SMART" id="SM00944">
    <property type="entry name" value="Pro-kuma_activ"/>
    <property type="match status" value="1"/>
</dbReference>
<evidence type="ECO:0000256" key="4">
    <source>
        <dbReference type="ARBA" id="ARBA00022801"/>
    </source>
</evidence>
<dbReference type="GO" id="GO:0004252">
    <property type="term" value="F:serine-type endopeptidase activity"/>
    <property type="evidence" value="ECO:0007669"/>
    <property type="project" value="InterPro"/>
</dbReference>
<dbReference type="Pfam" id="PF09286">
    <property type="entry name" value="Pro-kuma_activ"/>
    <property type="match status" value="1"/>
</dbReference>
<dbReference type="RefSeq" id="WP_184259217.1">
    <property type="nucleotide sequence ID" value="NZ_JACHIO010000022.1"/>
</dbReference>
<dbReference type="Proteomes" id="UP000584867">
    <property type="component" value="Unassembled WGS sequence"/>
</dbReference>
<dbReference type="InterPro" id="IPR013783">
    <property type="entry name" value="Ig-like_fold"/>
</dbReference>
<gene>
    <name evidence="11" type="ORF">HDF15_004392</name>
</gene>
<dbReference type="PANTHER" id="PTHR14218:SF15">
    <property type="entry name" value="TRIPEPTIDYL-PEPTIDASE 1"/>
    <property type="match status" value="1"/>
</dbReference>
<dbReference type="Gene3D" id="2.60.40.10">
    <property type="entry name" value="Immunoglobulins"/>
    <property type="match status" value="6"/>
</dbReference>
<evidence type="ECO:0000259" key="10">
    <source>
        <dbReference type="PROSITE" id="PS51695"/>
    </source>
</evidence>
<dbReference type="InterPro" id="IPR023828">
    <property type="entry name" value="Peptidase_S8_Ser-AS"/>
</dbReference>
<evidence type="ECO:0000256" key="8">
    <source>
        <dbReference type="SAM" id="Phobius"/>
    </source>
</evidence>
<dbReference type="InterPro" id="IPR036852">
    <property type="entry name" value="Peptidase_S8/S53_dom_sf"/>
</dbReference>
<feature type="signal peptide" evidence="9">
    <location>
        <begin position="1"/>
        <end position="26"/>
    </location>
</feature>
<reference evidence="11 12" key="1">
    <citation type="submission" date="2020-08" db="EMBL/GenBank/DDBJ databases">
        <title>Genomic Encyclopedia of Type Strains, Phase IV (KMG-V): Genome sequencing to study the core and pangenomes of soil and plant-associated prokaryotes.</title>
        <authorList>
            <person name="Whitman W."/>
        </authorList>
    </citation>
    <scope>NUCLEOTIDE SEQUENCE [LARGE SCALE GENOMIC DNA]</scope>
    <source>
        <strain evidence="11 12">X5P3</strain>
    </source>
</reference>
<dbReference type="EMBL" id="JACHIO010000022">
    <property type="protein sequence ID" value="MBB5066022.1"/>
    <property type="molecule type" value="Genomic_DNA"/>
</dbReference>
<dbReference type="CDD" id="cd04056">
    <property type="entry name" value="Peptidases_S53"/>
    <property type="match status" value="1"/>
</dbReference>
<feature type="domain" description="Peptidase S53" evidence="10">
    <location>
        <begin position="252"/>
        <end position="716"/>
    </location>
</feature>
<dbReference type="SUPFAM" id="SSF54897">
    <property type="entry name" value="Protease propeptides/inhibitors"/>
    <property type="match status" value="1"/>
</dbReference>
<dbReference type="Gene3D" id="3.40.50.200">
    <property type="entry name" value="Peptidase S8/S53 domain"/>
    <property type="match status" value="1"/>
</dbReference>
<keyword evidence="3" id="KW-0479">Metal-binding</keyword>
<evidence type="ECO:0000256" key="6">
    <source>
        <dbReference type="ARBA" id="ARBA00022837"/>
    </source>
</evidence>
<dbReference type="SUPFAM" id="SSF52743">
    <property type="entry name" value="Subtilisin-like"/>
    <property type="match status" value="1"/>
</dbReference>
<dbReference type="InterPro" id="IPR030400">
    <property type="entry name" value="Sedolisin_dom"/>
</dbReference>
<dbReference type="PROSITE" id="PS00138">
    <property type="entry name" value="SUBTILASE_SER"/>
    <property type="match status" value="1"/>
</dbReference>
<comment type="cofactor">
    <cofactor evidence="1">
        <name>Ca(2+)</name>
        <dbReference type="ChEBI" id="CHEBI:29108"/>
    </cofactor>
</comment>
<dbReference type="PROSITE" id="PS51695">
    <property type="entry name" value="SEDOLISIN"/>
    <property type="match status" value="1"/>
</dbReference>
<dbReference type="GO" id="GO:0046872">
    <property type="term" value="F:metal ion binding"/>
    <property type="evidence" value="ECO:0007669"/>
    <property type="project" value="UniProtKB-KW"/>
</dbReference>
<keyword evidence="8" id="KW-1133">Transmembrane helix</keyword>
<feature type="chain" id="PRO_5030781599" evidence="9">
    <location>
        <begin position="27"/>
        <end position="1513"/>
    </location>
</feature>
<feature type="transmembrane region" description="Helical" evidence="8">
    <location>
        <begin position="1327"/>
        <end position="1346"/>
    </location>
</feature>
<protein>
    <submittedName>
        <fullName evidence="11">Subtilase family serine protease</fullName>
    </submittedName>
</protein>
<dbReference type="GO" id="GO:0006508">
    <property type="term" value="P:proteolysis"/>
    <property type="evidence" value="ECO:0007669"/>
    <property type="project" value="UniProtKB-KW"/>
</dbReference>
<evidence type="ECO:0000313" key="11">
    <source>
        <dbReference type="EMBL" id="MBB5066022.1"/>
    </source>
</evidence>
<keyword evidence="5" id="KW-0720">Serine protease</keyword>
<dbReference type="InterPro" id="IPR015366">
    <property type="entry name" value="S53_propep"/>
</dbReference>